<dbReference type="GO" id="GO:0016020">
    <property type="term" value="C:membrane"/>
    <property type="evidence" value="ECO:0007669"/>
    <property type="project" value="UniProtKB-SubCell"/>
</dbReference>
<evidence type="ECO:0000256" key="3">
    <source>
        <dbReference type="ARBA" id="ARBA00022692"/>
    </source>
</evidence>
<keyword evidence="11" id="KW-0732">Signal</keyword>
<keyword evidence="3 10" id="KW-0812">Transmembrane</keyword>
<dbReference type="Pfam" id="PF00005">
    <property type="entry name" value="ABC_tran"/>
    <property type="match status" value="2"/>
</dbReference>
<feature type="domain" description="ABC transmembrane type-1" evidence="13">
    <location>
        <begin position="643"/>
        <end position="884"/>
    </location>
</feature>
<evidence type="ECO:0000256" key="1">
    <source>
        <dbReference type="ARBA" id="ARBA00004141"/>
    </source>
</evidence>
<dbReference type="CDD" id="cd03250">
    <property type="entry name" value="ABCC_MRP_domain1"/>
    <property type="match status" value="1"/>
</dbReference>
<keyword evidence="2" id="KW-0813">Transport</keyword>
<keyword evidence="5" id="KW-0547">Nucleotide-binding</keyword>
<feature type="domain" description="ABC transporter" evidence="12">
    <location>
        <begin position="293"/>
        <end position="515"/>
    </location>
</feature>
<feature type="domain" description="ABC transporter" evidence="12">
    <location>
        <begin position="922"/>
        <end position="1155"/>
    </location>
</feature>
<evidence type="ECO:0000256" key="8">
    <source>
        <dbReference type="ARBA" id="ARBA00023136"/>
    </source>
</evidence>
<feature type="transmembrane region" description="Helical" evidence="10">
    <location>
        <begin position="826"/>
        <end position="846"/>
    </location>
</feature>
<evidence type="ECO:0000259" key="13">
    <source>
        <dbReference type="PROSITE" id="PS50929"/>
    </source>
</evidence>
<dbReference type="InterPro" id="IPR017871">
    <property type="entry name" value="ABC_transporter-like_CS"/>
</dbReference>
<dbReference type="InterPro" id="IPR050173">
    <property type="entry name" value="ABC_transporter_C-like"/>
</dbReference>
<feature type="transmembrane region" description="Helical" evidence="10">
    <location>
        <begin position="169"/>
        <end position="192"/>
    </location>
</feature>
<feature type="transmembrane region" description="Helical" evidence="10">
    <location>
        <begin position="707"/>
        <end position="725"/>
    </location>
</feature>
<feature type="region of interest" description="Disordered" evidence="9">
    <location>
        <begin position="519"/>
        <end position="543"/>
    </location>
</feature>
<evidence type="ECO:0000256" key="4">
    <source>
        <dbReference type="ARBA" id="ARBA00022737"/>
    </source>
</evidence>
<comment type="subcellular location">
    <subcellularLocation>
        <location evidence="1">Membrane</location>
        <topology evidence="1">Multi-pass membrane protein</topology>
    </subcellularLocation>
</comment>
<evidence type="ECO:0000256" key="11">
    <source>
        <dbReference type="SAM" id="SignalP"/>
    </source>
</evidence>
<evidence type="ECO:0000256" key="6">
    <source>
        <dbReference type="ARBA" id="ARBA00022840"/>
    </source>
</evidence>
<dbReference type="InterPro" id="IPR011527">
    <property type="entry name" value="ABC1_TM_dom"/>
</dbReference>
<feature type="transmembrane region" description="Helical" evidence="10">
    <location>
        <begin position="731"/>
        <end position="755"/>
    </location>
</feature>
<feature type="compositionally biased region" description="Polar residues" evidence="9">
    <location>
        <begin position="528"/>
        <end position="540"/>
    </location>
</feature>
<dbReference type="AlphaFoldDB" id="A0A6M2DYQ6"/>
<accession>A0A6M2DYQ6</accession>
<dbReference type="Gene3D" id="3.40.50.300">
    <property type="entry name" value="P-loop containing nucleotide triphosphate hydrolases"/>
    <property type="match status" value="2"/>
</dbReference>
<dbReference type="InterPro" id="IPR036640">
    <property type="entry name" value="ABC1_TM_sf"/>
</dbReference>
<dbReference type="GO" id="GO:0005524">
    <property type="term" value="F:ATP binding"/>
    <property type="evidence" value="ECO:0007669"/>
    <property type="project" value="UniProtKB-KW"/>
</dbReference>
<feature type="signal peptide" evidence="11">
    <location>
        <begin position="1"/>
        <end position="22"/>
    </location>
</feature>
<keyword evidence="7 10" id="KW-1133">Transmembrane helix</keyword>
<dbReference type="InterPro" id="IPR003439">
    <property type="entry name" value="ABC_transporter-like_ATP-bd"/>
</dbReference>
<proteinExistence type="predicted"/>
<evidence type="ECO:0000313" key="14">
    <source>
        <dbReference type="EMBL" id="NOV50231.1"/>
    </source>
</evidence>
<dbReference type="EMBL" id="GIIL01006505">
    <property type="protein sequence ID" value="NOV50231.1"/>
    <property type="molecule type" value="Transcribed_RNA"/>
</dbReference>
<reference evidence="14" key="1">
    <citation type="submission" date="2020-03" db="EMBL/GenBank/DDBJ databases">
        <title>Transcriptomic Profiling of the Digestive Tract of the Rat Flea, Xenopsylla cheopis, Following Blood Feeding and Infection with Yersinia pestis.</title>
        <authorList>
            <person name="Bland D.M."/>
            <person name="Martens C.A."/>
            <person name="Virtaneva K."/>
            <person name="Kanakabandi K."/>
            <person name="Long D."/>
            <person name="Rosenke R."/>
            <person name="Saturday G.A."/>
            <person name="Hoyt F.H."/>
            <person name="Bruno D.P."/>
            <person name="Ribeiro J.M.C."/>
            <person name="Hinnebusch J."/>
        </authorList>
    </citation>
    <scope>NUCLEOTIDE SEQUENCE</scope>
</reference>
<dbReference type="Pfam" id="PF00664">
    <property type="entry name" value="ABC_membrane"/>
    <property type="match status" value="2"/>
</dbReference>
<feature type="transmembrane region" description="Helical" evidence="10">
    <location>
        <begin position="84"/>
        <end position="105"/>
    </location>
</feature>
<dbReference type="PROSITE" id="PS00211">
    <property type="entry name" value="ABC_TRANSPORTER_1"/>
    <property type="match status" value="2"/>
</dbReference>
<dbReference type="FunFam" id="1.20.1560.10:FF:000014">
    <property type="entry name" value="Multidrug resistance-associated protein member 4"/>
    <property type="match status" value="1"/>
</dbReference>
<dbReference type="PROSITE" id="PS50929">
    <property type="entry name" value="ABC_TM1F"/>
    <property type="match status" value="2"/>
</dbReference>
<dbReference type="SMART" id="SM00382">
    <property type="entry name" value="AAA"/>
    <property type="match status" value="2"/>
</dbReference>
<dbReference type="CDD" id="cd03244">
    <property type="entry name" value="ABCC_MRP_domain2"/>
    <property type="match status" value="1"/>
</dbReference>
<keyword evidence="6" id="KW-0067">ATP-binding</keyword>
<dbReference type="Gene3D" id="1.20.1560.10">
    <property type="entry name" value="ABC transporter type 1, transmembrane domain"/>
    <property type="match status" value="2"/>
</dbReference>
<dbReference type="PANTHER" id="PTHR24223:SF324">
    <property type="entry name" value="LD17001P"/>
    <property type="match status" value="1"/>
</dbReference>
<dbReference type="CDD" id="cd18579">
    <property type="entry name" value="ABC_6TM_ABCC_D1"/>
    <property type="match status" value="1"/>
</dbReference>
<evidence type="ECO:0000256" key="9">
    <source>
        <dbReference type="SAM" id="MobiDB-lite"/>
    </source>
</evidence>
<dbReference type="FunFam" id="3.40.50.300:FF:000163">
    <property type="entry name" value="Multidrug resistance-associated protein member 4"/>
    <property type="match status" value="1"/>
</dbReference>
<dbReference type="InterPro" id="IPR003593">
    <property type="entry name" value="AAA+_ATPase"/>
</dbReference>
<evidence type="ECO:0000256" key="2">
    <source>
        <dbReference type="ARBA" id="ARBA00022448"/>
    </source>
</evidence>
<evidence type="ECO:0000256" key="10">
    <source>
        <dbReference type="SAM" id="Phobius"/>
    </source>
</evidence>
<dbReference type="GO" id="GO:0140359">
    <property type="term" value="F:ABC-type transporter activity"/>
    <property type="evidence" value="ECO:0007669"/>
    <property type="project" value="InterPro"/>
</dbReference>
<keyword evidence="4" id="KW-0677">Repeat</keyword>
<protein>
    <submittedName>
        <fullName evidence="14">Putative peptide exporter abc superfamily protein</fullName>
    </submittedName>
</protein>
<dbReference type="SUPFAM" id="SSF52540">
    <property type="entry name" value="P-loop containing nucleoside triphosphate hydrolases"/>
    <property type="match status" value="2"/>
</dbReference>
<dbReference type="FunFam" id="1.20.1560.10:FF:000026">
    <property type="entry name" value="Multidrug resistance-associated protein lethal(2)03659"/>
    <property type="match status" value="1"/>
</dbReference>
<sequence>MLFHPFILCIMHCAMKIRLACCSLIYRKALSTTKSSSGEGLAGKVVNLLSNDVQRFDLAAAFVHDLWRGPADAALFGYLMYREVGPSALFGVACMIAFIPLQGWLGKRAASLRLRTALRTDERVRIMNEIITGMQAIKMYAWEGSFAKVLSEVRRKEVNMIRQSNYIRATLGSFISFMPQLCIFITLVSYILLENHITASKTYIITSMFNMLSFSMVEFWPLAITLCSEGYISVKRVQEYLLQGDVKEEKTTKETKKTKLQNGDLSKAKLMENNDKNHLPNGLCEEIAEGFSISFKNVTACWTKENNAGINNINLDCPTVGLTAIVGPVGSGKSSLLQVILKELPIQKGTLLISGRVSYAAQESWLFGGTIKQNILFGEDFEADRYAEVLRCCGLERDLTLWPRADLTIVGERGVALSGGQRARVALARAVYRRADIYLLDDPLSAVDSAVGKRLYEDCITGFLSNKCCILVTHQLQHLRGASRVVSMQKGCIEAFGSYDQLSDRGICQRLLSQESVQEDETSKNTKADTSVINQLPQSESNEDEEYQSAGSVGFHVYLQYFRAFGNLCSLCLLAILFLLREISANGIVYWVAFWVNIEEYRNVSDITKPNGTITEDSDLNINVVNSTSYSRWADILTQETCIYIYTAIICTLIFSAFTRCFFFYIACAKASMTLHDNMFIGLTRATMRFFYKNASGRILNRFSKDIGALDTILPMAFLDCIFFFVDTIGIFVLVTVVDYTLVVPTLFMGVLFYLMRRVFLSTSRSVKRLEGITRSPVFTHVNATLQGLTTIRAFGKQNELSLEFDEHQNLHSSAFYMYLTTNRAFALWLDVVCVIYILVVTLSFLVLGNDSAPGGNVGMAITQVIGLIGMCQWGMRQTAELENQMTSTERVLEYTKLQPEPSLETPSSTKLPHGWPKTGRLEFKNVSLRYNPEEDNVLKNLNFSISGGEKIGVVGRTGAGKSSLLSALFRLTEHEGTIEVDQIDTKMLGLHDLRSNISIIPQEPVLFSGTLRGNLDPFNTASDDQLWKALEEVELKKVVSELTSGLYSKMSDGGSNFSVGQRQLICLARAILRDNKILVLDEATANVDPETDRLIQTTIREKFSQCTVLTIAHRLHTVMDSDKVLVMDAGRAVDFAHAHVLLEKESEIFKNLVEQTGSSTAQMLIDIARVDYYKKVEIKKEN</sequence>
<name>A0A6M2DYQ6_XENCH</name>
<feature type="transmembrane region" description="Helical" evidence="10">
    <location>
        <begin position="568"/>
        <end position="593"/>
    </location>
</feature>
<evidence type="ECO:0000256" key="7">
    <source>
        <dbReference type="ARBA" id="ARBA00022989"/>
    </source>
</evidence>
<evidence type="ECO:0000259" key="12">
    <source>
        <dbReference type="PROSITE" id="PS50893"/>
    </source>
</evidence>
<dbReference type="InterPro" id="IPR027417">
    <property type="entry name" value="P-loop_NTPase"/>
</dbReference>
<dbReference type="FunFam" id="3.40.50.300:FF:000973">
    <property type="entry name" value="Multidrug resistance-associated protein 4"/>
    <property type="match status" value="1"/>
</dbReference>
<evidence type="ECO:0000256" key="5">
    <source>
        <dbReference type="ARBA" id="ARBA00022741"/>
    </source>
</evidence>
<dbReference type="InterPro" id="IPR044746">
    <property type="entry name" value="ABCC_6TM_D1"/>
</dbReference>
<dbReference type="PANTHER" id="PTHR24223">
    <property type="entry name" value="ATP-BINDING CASSETTE SUB-FAMILY C"/>
    <property type="match status" value="1"/>
</dbReference>
<dbReference type="GO" id="GO:0016887">
    <property type="term" value="F:ATP hydrolysis activity"/>
    <property type="evidence" value="ECO:0007669"/>
    <property type="project" value="InterPro"/>
</dbReference>
<dbReference type="PROSITE" id="PS50893">
    <property type="entry name" value="ABC_TRANSPORTER_2"/>
    <property type="match status" value="2"/>
</dbReference>
<keyword evidence="8 10" id="KW-0472">Membrane</keyword>
<feature type="chain" id="PRO_5026895990" evidence="11">
    <location>
        <begin position="23"/>
        <end position="1183"/>
    </location>
</feature>
<organism evidence="14">
    <name type="scientific">Xenopsylla cheopis</name>
    <name type="common">Oriental rat flea</name>
    <name type="synonym">Pulex cheopis</name>
    <dbReference type="NCBI Taxonomy" id="163159"/>
    <lineage>
        <taxon>Eukaryota</taxon>
        <taxon>Metazoa</taxon>
        <taxon>Ecdysozoa</taxon>
        <taxon>Arthropoda</taxon>
        <taxon>Hexapoda</taxon>
        <taxon>Insecta</taxon>
        <taxon>Pterygota</taxon>
        <taxon>Neoptera</taxon>
        <taxon>Endopterygota</taxon>
        <taxon>Siphonaptera</taxon>
        <taxon>Pulicidae</taxon>
        <taxon>Xenopsyllinae</taxon>
        <taxon>Xenopsylla</taxon>
    </lineage>
</organism>
<dbReference type="SUPFAM" id="SSF90123">
    <property type="entry name" value="ABC transporter transmembrane region"/>
    <property type="match status" value="2"/>
</dbReference>
<feature type="domain" description="ABC transmembrane type-1" evidence="13">
    <location>
        <begin position="1"/>
        <end position="219"/>
    </location>
</feature>
<feature type="transmembrane region" description="Helical" evidence="10">
    <location>
        <begin position="204"/>
        <end position="226"/>
    </location>
</feature>
<feature type="transmembrane region" description="Helical" evidence="10">
    <location>
        <begin position="643"/>
        <end position="666"/>
    </location>
</feature>